<dbReference type="Proteomes" id="UP000585363">
    <property type="component" value="Unassembled WGS sequence"/>
</dbReference>
<dbReference type="AlphaFoldDB" id="A0A848MRZ2"/>
<dbReference type="RefSeq" id="WP_169405433.1">
    <property type="nucleotide sequence ID" value="NZ_JAADJU010000017.1"/>
</dbReference>
<gene>
    <name evidence="1" type="ORF">GW590_23020</name>
</gene>
<organism evidence="1 2">
    <name type="scientific">Rouxiella aceris</name>
    <dbReference type="NCBI Taxonomy" id="2703884"/>
    <lineage>
        <taxon>Bacteria</taxon>
        <taxon>Pseudomonadati</taxon>
        <taxon>Pseudomonadota</taxon>
        <taxon>Gammaproteobacteria</taxon>
        <taxon>Enterobacterales</taxon>
        <taxon>Yersiniaceae</taxon>
        <taxon>Rouxiella</taxon>
    </lineage>
</organism>
<sequence>MTNFDEFAPYGHPRQQAARFVVAGVDYEVYFTQITDENPWDSAVEFPEGFRLPEYAKHFDVTFDTKANRLCRTPFRRVEELPAGAGTRVLKCVESIIIDHYTTFNVGLYTFAPADLKLSSVYCRFVMMKKHKGSTIEVGLEPEGRANVLRTPKFYE</sequence>
<evidence type="ECO:0000313" key="1">
    <source>
        <dbReference type="EMBL" id="NMP29720.1"/>
    </source>
</evidence>
<keyword evidence="2" id="KW-1185">Reference proteome</keyword>
<comment type="caution">
    <text evidence="1">The sequence shown here is derived from an EMBL/GenBank/DDBJ whole genome shotgun (WGS) entry which is preliminary data.</text>
</comment>
<accession>A0A848MRZ2</accession>
<protein>
    <submittedName>
        <fullName evidence="1">Uncharacterized protein</fullName>
    </submittedName>
</protein>
<reference evidence="1 2" key="2">
    <citation type="submission" date="2020-06" db="EMBL/GenBank/DDBJ databases">
        <title>Polyphasic characterization of a Rahnella strain isolated from tree sap.</title>
        <authorList>
            <person name="Kim I.S."/>
        </authorList>
    </citation>
    <scope>NUCLEOTIDE SEQUENCE [LARGE SCALE GENOMIC DNA]</scope>
    <source>
        <strain evidence="1 2">SAP-1</strain>
    </source>
</reference>
<reference evidence="1 2" key="1">
    <citation type="submission" date="2020-01" db="EMBL/GenBank/DDBJ databases">
        <authorList>
            <person name="Lee S.D."/>
        </authorList>
    </citation>
    <scope>NUCLEOTIDE SEQUENCE [LARGE SCALE GENOMIC DNA]</scope>
    <source>
        <strain evidence="1 2">SAP-1</strain>
    </source>
</reference>
<proteinExistence type="predicted"/>
<name>A0A848MRZ2_9GAMM</name>
<evidence type="ECO:0000313" key="2">
    <source>
        <dbReference type="Proteomes" id="UP000585363"/>
    </source>
</evidence>
<dbReference type="EMBL" id="JAADJU010000017">
    <property type="protein sequence ID" value="NMP29720.1"/>
    <property type="molecule type" value="Genomic_DNA"/>
</dbReference>